<evidence type="ECO:0000256" key="4">
    <source>
        <dbReference type="ARBA" id="ARBA00022989"/>
    </source>
</evidence>
<dbReference type="GO" id="GO:0016020">
    <property type="term" value="C:membrane"/>
    <property type="evidence" value="ECO:0007669"/>
    <property type="project" value="UniProtKB-SubCell"/>
</dbReference>
<dbReference type="AlphaFoldDB" id="A0ABD0K3C7"/>
<evidence type="ECO:0000313" key="8">
    <source>
        <dbReference type="EMBL" id="KAK7481749.1"/>
    </source>
</evidence>
<reference evidence="8 9" key="1">
    <citation type="journal article" date="2023" name="Sci. Data">
        <title>Genome assembly of the Korean intertidal mud-creeper Batillaria attramentaria.</title>
        <authorList>
            <person name="Patra A.K."/>
            <person name="Ho P.T."/>
            <person name="Jun S."/>
            <person name="Lee S.J."/>
            <person name="Kim Y."/>
            <person name="Won Y.J."/>
        </authorList>
    </citation>
    <scope>NUCLEOTIDE SEQUENCE [LARGE SCALE GENOMIC DNA]</scope>
    <source>
        <strain evidence="8">Wonlab-2016</strain>
    </source>
</reference>
<dbReference type="EMBL" id="JACVVK020000257">
    <property type="protein sequence ID" value="KAK7481749.1"/>
    <property type="molecule type" value="Genomic_DNA"/>
</dbReference>
<comment type="subcellular location">
    <subcellularLocation>
        <location evidence="1">Membrane</location>
    </subcellularLocation>
</comment>
<dbReference type="InterPro" id="IPR000157">
    <property type="entry name" value="TIR_dom"/>
</dbReference>
<evidence type="ECO:0000256" key="3">
    <source>
        <dbReference type="ARBA" id="ARBA00022729"/>
    </source>
</evidence>
<evidence type="ECO:0000256" key="2">
    <source>
        <dbReference type="ARBA" id="ARBA00022692"/>
    </source>
</evidence>
<keyword evidence="2 6" id="KW-0812">Transmembrane</keyword>
<dbReference type="InterPro" id="IPR035897">
    <property type="entry name" value="Toll_tir_struct_dom_sf"/>
</dbReference>
<keyword evidence="4 6" id="KW-1133">Transmembrane helix</keyword>
<dbReference type="SUPFAM" id="SSF52200">
    <property type="entry name" value="Toll/Interleukin receptor TIR domain"/>
    <property type="match status" value="1"/>
</dbReference>
<dbReference type="PANTHER" id="PTHR24365">
    <property type="entry name" value="TOLL-LIKE RECEPTOR"/>
    <property type="match status" value="1"/>
</dbReference>
<evidence type="ECO:0000256" key="6">
    <source>
        <dbReference type="SAM" id="Phobius"/>
    </source>
</evidence>
<dbReference type="Gene3D" id="3.40.50.10140">
    <property type="entry name" value="Toll/interleukin-1 receptor homology (TIR) domain"/>
    <property type="match status" value="1"/>
</dbReference>
<keyword evidence="3" id="KW-0732">Signal</keyword>
<evidence type="ECO:0000256" key="5">
    <source>
        <dbReference type="ARBA" id="ARBA00023136"/>
    </source>
</evidence>
<dbReference type="PANTHER" id="PTHR24365:SF541">
    <property type="entry name" value="PROTEIN TOLL-RELATED"/>
    <property type="match status" value="1"/>
</dbReference>
<evidence type="ECO:0000313" key="9">
    <source>
        <dbReference type="Proteomes" id="UP001519460"/>
    </source>
</evidence>
<keyword evidence="9" id="KW-1185">Reference proteome</keyword>
<sequence>MAEYDQHWRRCVGPRVFGITVAAFLLQILGIVIVYLVAGSWTHIKYALNVLRRLRLPKRDEFRKDAYVGYSDNDWRLACLVLFESLQERRGVRLLLRDQEELPGSVRAENIIEHIDESWKVLLLVTRDFAQDEWLCGFTVQQAQRSITDTMPDRVIVVFMEDPARLPPMASLERLLRMVPERNVLHVHRDTPPHHPAWDRVAEAIIGR</sequence>
<gene>
    <name evidence="8" type="ORF">BaRGS_00026997</name>
</gene>
<dbReference type="Proteomes" id="UP001519460">
    <property type="component" value="Unassembled WGS sequence"/>
</dbReference>
<dbReference type="Pfam" id="PF13676">
    <property type="entry name" value="TIR_2"/>
    <property type="match status" value="1"/>
</dbReference>
<comment type="caution">
    <text evidence="8">The sequence shown here is derived from an EMBL/GenBank/DDBJ whole genome shotgun (WGS) entry which is preliminary data.</text>
</comment>
<organism evidence="8 9">
    <name type="scientific">Batillaria attramentaria</name>
    <dbReference type="NCBI Taxonomy" id="370345"/>
    <lineage>
        <taxon>Eukaryota</taxon>
        <taxon>Metazoa</taxon>
        <taxon>Spiralia</taxon>
        <taxon>Lophotrochozoa</taxon>
        <taxon>Mollusca</taxon>
        <taxon>Gastropoda</taxon>
        <taxon>Caenogastropoda</taxon>
        <taxon>Sorbeoconcha</taxon>
        <taxon>Cerithioidea</taxon>
        <taxon>Batillariidae</taxon>
        <taxon>Batillaria</taxon>
    </lineage>
</organism>
<feature type="domain" description="TIR" evidence="7">
    <location>
        <begin position="62"/>
        <end position="205"/>
    </location>
</feature>
<evidence type="ECO:0000256" key="1">
    <source>
        <dbReference type="ARBA" id="ARBA00004370"/>
    </source>
</evidence>
<protein>
    <recommendedName>
        <fullName evidence="7">TIR domain-containing protein</fullName>
    </recommendedName>
</protein>
<name>A0ABD0K3C7_9CAEN</name>
<feature type="transmembrane region" description="Helical" evidence="6">
    <location>
        <begin position="16"/>
        <end position="38"/>
    </location>
</feature>
<dbReference type="PROSITE" id="PS50104">
    <property type="entry name" value="TIR"/>
    <property type="match status" value="1"/>
</dbReference>
<accession>A0ABD0K3C7</accession>
<keyword evidence="5 6" id="KW-0472">Membrane</keyword>
<evidence type="ECO:0000259" key="7">
    <source>
        <dbReference type="PROSITE" id="PS50104"/>
    </source>
</evidence>
<proteinExistence type="predicted"/>
<dbReference type="SMART" id="SM00255">
    <property type="entry name" value="TIR"/>
    <property type="match status" value="1"/>
</dbReference>